<gene>
    <name evidence="9" type="ORF">SAMN05421739_102365</name>
</gene>
<evidence type="ECO:0000259" key="7">
    <source>
        <dbReference type="Pfam" id="PF00728"/>
    </source>
</evidence>
<sequence>MKNRPTLLVLYFLLGLILPLQAQQVNIIPQPVSLELKEGYFILDAQTSIQFKRGNKELAALAAYFANHVKEVSGYTLPLNKKKAKAIRFELTSMADLGAEGYRLNVSPEAILIQGSTRAGVFYGLQSLIQTLPAVRTNQALQVPAMEITDEPRFGWRGMMLDVSRHFYTVEAIKEFIDLLALYKMNTFHWHLTDNEGWRLEIKKYPKLTSVGAWRQEIPGSVYYKKDSTYQQPLTGKPYTYGGYYTQEQAKEVVAYAMARNITVIPEIDIPGHSGAALTAYPEFSCERHQQQAPNSALWNGVIDPLQVNLNYCAGNDSAFLFLQDVLQEVMAIFPSEYVHIGGDEVDKSYWKKCPRCQARMAAEGLKNEEELQSYFIKRMEQYLLAHNKKLLGWDEILEGGLAPTATVMSWRGEKGGIAAAKQGHNVVMTPSDPLYFNRYQAGPEGEPFAARYSINTLEKVYKYNPHPEELTAEERKLVLGGQFAIWTEFVSSVEHLEYLLLPRMPALAEALWTPLEKKDFNSFVNRLNSWHFPGWEAKGIRFHRQYYQSRTHEGNREVVQKPVN</sequence>
<feature type="domain" description="Glycoside hydrolase family 20 catalytic" evidence="7">
    <location>
        <begin position="154"/>
        <end position="515"/>
    </location>
</feature>
<keyword evidence="5" id="KW-0326">Glycosidase</keyword>
<evidence type="ECO:0000313" key="10">
    <source>
        <dbReference type="Proteomes" id="UP000198724"/>
    </source>
</evidence>
<dbReference type="InterPro" id="IPR029018">
    <property type="entry name" value="Hex-like_dom2"/>
</dbReference>
<evidence type="ECO:0000256" key="3">
    <source>
        <dbReference type="ARBA" id="ARBA00012663"/>
    </source>
</evidence>
<dbReference type="CDD" id="cd06563">
    <property type="entry name" value="GH20_chitobiase-like"/>
    <property type="match status" value="1"/>
</dbReference>
<dbReference type="PANTHER" id="PTHR22600:SF57">
    <property type="entry name" value="BETA-N-ACETYLHEXOSAMINIDASE"/>
    <property type="match status" value="1"/>
</dbReference>
<comment type="similarity">
    <text evidence="2">Belongs to the glycosyl hydrolase 20 family.</text>
</comment>
<dbReference type="STRING" id="1436961.SAMN05421739_102365"/>
<proteinExistence type="inferred from homology"/>
<dbReference type="Gene3D" id="3.20.20.80">
    <property type="entry name" value="Glycosidases"/>
    <property type="match status" value="1"/>
</dbReference>
<feature type="active site" description="Proton donor" evidence="6">
    <location>
        <position position="345"/>
    </location>
</feature>
<evidence type="ECO:0000256" key="1">
    <source>
        <dbReference type="ARBA" id="ARBA00001231"/>
    </source>
</evidence>
<comment type="catalytic activity">
    <reaction evidence="1">
        <text>Hydrolysis of terminal non-reducing N-acetyl-D-hexosamine residues in N-acetyl-beta-D-hexosaminides.</text>
        <dbReference type="EC" id="3.2.1.52"/>
    </reaction>
</comment>
<dbReference type="GO" id="GO:0005975">
    <property type="term" value="P:carbohydrate metabolic process"/>
    <property type="evidence" value="ECO:0007669"/>
    <property type="project" value="InterPro"/>
</dbReference>
<dbReference type="InterPro" id="IPR015883">
    <property type="entry name" value="Glyco_hydro_20_cat"/>
</dbReference>
<reference evidence="10" key="1">
    <citation type="submission" date="2016-10" db="EMBL/GenBank/DDBJ databases">
        <authorList>
            <person name="Varghese N."/>
            <person name="Submissions S."/>
        </authorList>
    </citation>
    <scope>NUCLEOTIDE SEQUENCE [LARGE SCALE GENOMIC DNA]</scope>
    <source>
        <strain evidence="10">LP51</strain>
    </source>
</reference>
<evidence type="ECO:0000313" key="9">
    <source>
        <dbReference type="EMBL" id="SFG38988.1"/>
    </source>
</evidence>
<dbReference type="PANTHER" id="PTHR22600">
    <property type="entry name" value="BETA-HEXOSAMINIDASE"/>
    <property type="match status" value="1"/>
</dbReference>
<feature type="domain" description="Beta-hexosaminidase bacterial type N-terminal" evidence="8">
    <location>
        <begin position="25"/>
        <end position="150"/>
    </location>
</feature>
<dbReference type="InterPro" id="IPR017853">
    <property type="entry name" value="GH"/>
</dbReference>
<dbReference type="RefSeq" id="WP_092099831.1">
    <property type="nucleotide sequence ID" value="NZ_FOOT01000002.1"/>
</dbReference>
<dbReference type="Pfam" id="PF00728">
    <property type="entry name" value="Glyco_hydro_20"/>
    <property type="match status" value="1"/>
</dbReference>
<dbReference type="AlphaFoldDB" id="A0A1I2REK9"/>
<keyword evidence="10" id="KW-1185">Reference proteome</keyword>
<dbReference type="OrthoDB" id="9763537at2"/>
<dbReference type="Proteomes" id="UP000198724">
    <property type="component" value="Unassembled WGS sequence"/>
</dbReference>
<organism evidence="9 10">
    <name type="scientific">Pontibacter chinhatensis</name>
    <dbReference type="NCBI Taxonomy" id="1436961"/>
    <lineage>
        <taxon>Bacteria</taxon>
        <taxon>Pseudomonadati</taxon>
        <taxon>Bacteroidota</taxon>
        <taxon>Cytophagia</taxon>
        <taxon>Cytophagales</taxon>
        <taxon>Hymenobacteraceae</taxon>
        <taxon>Pontibacter</taxon>
    </lineage>
</organism>
<keyword evidence="4" id="KW-0378">Hydrolase</keyword>
<dbReference type="InterPro" id="IPR025705">
    <property type="entry name" value="Beta_hexosaminidase_sua/sub"/>
</dbReference>
<evidence type="ECO:0000256" key="4">
    <source>
        <dbReference type="ARBA" id="ARBA00022801"/>
    </source>
</evidence>
<evidence type="ECO:0000256" key="2">
    <source>
        <dbReference type="ARBA" id="ARBA00006285"/>
    </source>
</evidence>
<name>A0A1I2REK9_9BACT</name>
<evidence type="ECO:0000259" key="8">
    <source>
        <dbReference type="Pfam" id="PF02838"/>
    </source>
</evidence>
<evidence type="ECO:0000256" key="6">
    <source>
        <dbReference type="PIRSR" id="PIRSR625705-1"/>
    </source>
</evidence>
<dbReference type="GO" id="GO:0030203">
    <property type="term" value="P:glycosaminoglycan metabolic process"/>
    <property type="evidence" value="ECO:0007669"/>
    <property type="project" value="TreeGrafter"/>
</dbReference>
<dbReference type="EMBL" id="FOOT01000002">
    <property type="protein sequence ID" value="SFG38988.1"/>
    <property type="molecule type" value="Genomic_DNA"/>
</dbReference>
<evidence type="ECO:0000256" key="5">
    <source>
        <dbReference type="ARBA" id="ARBA00023295"/>
    </source>
</evidence>
<dbReference type="Pfam" id="PF02838">
    <property type="entry name" value="Glyco_hydro_20b"/>
    <property type="match status" value="1"/>
</dbReference>
<dbReference type="EC" id="3.2.1.52" evidence="3"/>
<dbReference type="SUPFAM" id="SSF51445">
    <property type="entry name" value="(Trans)glycosidases"/>
    <property type="match status" value="1"/>
</dbReference>
<dbReference type="GO" id="GO:0016020">
    <property type="term" value="C:membrane"/>
    <property type="evidence" value="ECO:0007669"/>
    <property type="project" value="TreeGrafter"/>
</dbReference>
<dbReference type="PRINTS" id="PR00738">
    <property type="entry name" value="GLHYDRLASE20"/>
</dbReference>
<dbReference type="GO" id="GO:0004563">
    <property type="term" value="F:beta-N-acetylhexosaminidase activity"/>
    <property type="evidence" value="ECO:0007669"/>
    <property type="project" value="UniProtKB-EC"/>
</dbReference>
<dbReference type="Gene3D" id="3.30.379.10">
    <property type="entry name" value="Chitobiase/beta-hexosaminidase domain 2-like"/>
    <property type="match status" value="1"/>
</dbReference>
<dbReference type="SUPFAM" id="SSF55545">
    <property type="entry name" value="beta-N-acetylhexosaminidase-like domain"/>
    <property type="match status" value="1"/>
</dbReference>
<dbReference type="InterPro" id="IPR015882">
    <property type="entry name" value="HEX_bac_N"/>
</dbReference>
<accession>A0A1I2REK9</accession>
<protein>
    <recommendedName>
        <fullName evidence="3">beta-N-acetylhexosaminidase</fullName>
        <ecNumber evidence="3">3.2.1.52</ecNumber>
    </recommendedName>
</protein>